<evidence type="ECO:0000256" key="1">
    <source>
        <dbReference type="SAM" id="MobiDB-lite"/>
    </source>
</evidence>
<feature type="chain" id="PRO_5038937931" description="Beta-lactamase enzyme family protein" evidence="2">
    <location>
        <begin position="30"/>
        <end position="330"/>
    </location>
</feature>
<sequence>MINTASGKRRLAALLALFPLALSSCSGPAPEPADPAPPSAPADSEAPESAAPHFEGLDGKIAEIEAATNTQASFSLFDGSTPPTNSGSGGVLPAWSTIKVPIALTAWEHCDDKDFVVEQTTAAIEWSDNDAAYYLWRCLGSDAEASQLVGDEIAKAGVSVHVEPAFGMTNWPIPAQARYAQHLASVPADNPVIQEMHKIDAEHSYGLGTIDDLPFKGGWSDADDGSFHVRQLGFFTAGDTDYGVAIAARSLDGSEQDCQDALDQIAALLAESSAELQLKAEQAEQADQADHAGQVGQPDTEDSESASEPKIGEDMHDMPMVKDEENEENQ</sequence>
<dbReference type="STRING" id="1161099.SAMN05444817_101239"/>
<dbReference type="EMBL" id="FTOF01000001">
    <property type="protein sequence ID" value="SIS39105.1"/>
    <property type="molecule type" value="Genomic_DNA"/>
</dbReference>
<feature type="region of interest" description="Disordered" evidence="1">
    <location>
        <begin position="279"/>
        <end position="330"/>
    </location>
</feature>
<evidence type="ECO:0008006" key="5">
    <source>
        <dbReference type="Google" id="ProtNLM"/>
    </source>
</evidence>
<feature type="compositionally biased region" description="Low complexity" evidence="1">
    <location>
        <begin position="41"/>
        <end position="52"/>
    </location>
</feature>
<feature type="signal peptide" evidence="2">
    <location>
        <begin position="1"/>
        <end position="29"/>
    </location>
</feature>
<feature type="compositionally biased region" description="Pro residues" evidence="1">
    <location>
        <begin position="29"/>
        <end position="40"/>
    </location>
</feature>
<dbReference type="InterPro" id="IPR012338">
    <property type="entry name" value="Beta-lactam/transpept-like"/>
</dbReference>
<keyword evidence="2" id="KW-0732">Signal</keyword>
<feature type="compositionally biased region" description="Basic and acidic residues" evidence="1">
    <location>
        <begin position="310"/>
        <end position="323"/>
    </location>
</feature>
<organism evidence="3 4">
    <name type="scientific">Corynebacterium appendicis CIP 107643</name>
    <dbReference type="NCBI Taxonomy" id="1161099"/>
    <lineage>
        <taxon>Bacteria</taxon>
        <taxon>Bacillati</taxon>
        <taxon>Actinomycetota</taxon>
        <taxon>Actinomycetes</taxon>
        <taxon>Mycobacteriales</taxon>
        <taxon>Corynebacteriaceae</taxon>
        <taxon>Corynebacterium</taxon>
    </lineage>
</organism>
<protein>
    <recommendedName>
        <fullName evidence="5">Beta-lactamase enzyme family protein</fullName>
    </recommendedName>
</protein>
<evidence type="ECO:0000313" key="3">
    <source>
        <dbReference type="EMBL" id="SIS39105.1"/>
    </source>
</evidence>
<feature type="region of interest" description="Disordered" evidence="1">
    <location>
        <begin position="26"/>
        <end position="52"/>
    </location>
</feature>
<proteinExistence type="predicted"/>
<dbReference type="RefSeq" id="WP_076598214.1">
    <property type="nucleotide sequence ID" value="NZ_CP046976.1"/>
</dbReference>
<dbReference type="OrthoDB" id="3729831at2"/>
<accession>A0A1N7IPU8</accession>
<dbReference type="AlphaFoldDB" id="A0A1N7IPU8"/>
<dbReference type="Proteomes" id="UP000186292">
    <property type="component" value="Unassembled WGS sequence"/>
</dbReference>
<name>A0A1N7IPU8_9CORY</name>
<gene>
    <name evidence="3" type="ORF">SAMN05444817_101239</name>
</gene>
<feature type="compositionally biased region" description="Low complexity" evidence="1">
    <location>
        <begin position="279"/>
        <end position="294"/>
    </location>
</feature>
<evidence type="ECO:0000313" key="4">
    <source>
        <dbReference type="Proteomes" id="UP000186292"/>
    </source>
</evidence>
<keyword evidence="4" id="KW-1185">Reference proteome</keyword>
<dbReference type="SUPFAM" id="SSF56601">
    <property type="entry name" value="beta-lactamase/transpeptidase-like"/>
    <property type="match status" value="1"/>
</dbReference>
<evidence type="ECO:0000256" key="2">
    <source>
        <dbReference type="SAM" id="SignalP"/>
    </source>
</evidence>
<dbReference type="Gene3D" id="3.40.710.10">
    <property type="entry name" value="DD-peptidase/beta-lactamase superfamily"/>
    <property type="match status" value="1"/>
</dbReference>
<reference evidence="4" key="1">
    <citation type="submission" date="2017-01" db="EMBL/GenBank/DDBJ databases">
        <authorList>
            <person name="Varghese N."/>
            <person name="Submissions S."/>
        </authorList>
    </citation>
    <scope>NUCLEOTIDE SEQUENCE [LARGE SCALE GENOMIC DNA]</scope>
    <source>
        <strain evidence="4">DSM 44531</strain>
    </source>
</reference>